<dbReference type="AlphaFoldDB" id="A0ABD3W5R0"/>
<dbReference type="PANTHER" id="PTHR34203:SF15">
    <property type="entry name" value="SLL1173 PROTEIN"/>
    <property type="match status" value="1"/>
</dbReference>
<evidence type="ECO:0000313" key="4">
    <source>
        <dbReference type="Proteomes" id="UP001634394"/>
    </source>
</evidence>
<keyword evidence="1" id="KW-1133">Transmembrane helix</keyword>
<dbReference type="Proteomes" id="UP001634394">
    <property type="component" value="Unassembled WGS sequence"/>
</dbReference>
<dbReference type="SUPFAM" id="SSF53335">
    <property type="entry name" value="S-adenosyl-L-methionine-dependent methyltransferases"/>
    <property type="match status" value="1"/>
</dbReference>
<sequence length="708" mass="81046">MYGIIGIQETSLRTERLGDYSDLNFHSNKSVTLCDKIRMNLKSVILACALVLTIFGVYFLTVYSGRQRQYDQLSDPDQRWLQAIMKEMKQNDAEETPEYQKPEGDNFFGRYGNVANKYRGEDRTRTVFGRRGDLNIKWPKQDDMFNFIEDSELKDASASNDLHGEYSDSVGKLKQAEYADNAKQYEYSLEEQAAQKDSTEHDDSMHHEDFENDQTNNFLNEADHSLNAAKVNDAEEDFTILDKEHHNIVVKIKTDTDEYVQNSKSTRYFSSAEIYKTELERQPAMKDSRIITDNQLTMVGEMLKKDKWATVVAASTVLKITTDPRDNSFPFQPIGENNLQNKVVTNSVQNVVLNEKFKVEKITEPLNPEEIQNKPEYPAYTPNIQIGEVESVYDKLKHDFEYHAALLQEKKTNANTKIDSRMESAAMYNKDAVLENNSNALHFFDWYTSGVDQSAGDCTIFQTISGVLNICVYPEDQDRAMSTTLQRRHTWEFEVLRDVQLALLKNNTYNLIDIGSSLGMYSLAAASLNRKVIAVEPFIAHVRRFQKSVMLNKFQSIITLLVNAISDKYELVQAEHPEGDMTASRVVSIEGDHFSQNDIDKMRVVNTITMNDLLNVSSDFKSAILKMDIAGDEYKAMKHADKLFQTIHIPFIFMHWANIKNQVHAGDIITFLVDEGYEPRAGLDGKPLDLNNFKNWEGDIVWQLKSAS</sequence>
<feature type="domain" description="Methyltransferase FkbM" evidence="2">
    <location>
        <begin position="530"/>
        <end position="678"/>
    </location>
</feature>
<evidence type="ECO:0000259" key="2">
    <source>
        <dbReference type="Pfam" id="PF05050"/>
    </source>
</evidence>
<dbReference type="EMBL" id="JBJQND010000008">
    <property type="protein sequence ID" value="KAL3868875.1"/>
    <property type="molecule type" value="Genomic_DNA"/>
</dbReference>
<reference evidence="3 4" key="1">
    <citation type="submission" date="2024-11" db="EMBL/GenBank/DDBJ databases">
        <title>Chromosome-level genome assembly of the freshwater bivalve Anodonta woodiana.</title>
        <authorList>
            <person name="Chen X."/>
        </authorList>
    </citation>
    <scope>NUCLEOTIDE SEQUENCE [LARGE SCALE GENOMIC DNA]</scope>
    <source>
        <strain evidence="3">MN2024</strain>
        <tissue evidence="3">Gills</tissue>
    </source>
</reference>
<organism evidence="3 4">
    <name type="scientific">Sinanodonta woodiana</name>
    <name type="common">Chinese pond mussel</name>
    <name type="synonym">Anodonta woodiana</name>
    <dbReference type="NCBI Taxonomy" id="1069815"/>
    <lineage>
        <taxon>Eukaryota</taxon>
        <taxon>Metazoa</taxon>
        <taxon>Spiralia</taxon>
        <taxon>Lophotrochozoa</taxon>
        <taxon>Mollusca</taxon>
        <taxon>Bivalvia</taxon>
        <taxon>Autobranchia</taxon>
        <taxon>Heteroconchia</taxon>
        <taxon>Palaeoheterodonta</taxon>
        <taxon>Unionida</taxon>
        <taxon>Unionoidea</taxon>
        <taxon>Unionidae</taxon>
        <taxon>Unioninae</taxon>
        <taxon>Sinanodonta</taxon>
    </lineage>
</organism>
<dbReference type="PANTHER" id="PTHR34203">
    <property type="entry name" value="METHYLTRANSFERASE, FKBM FAMILY PROTEIN"/>
    <property type="match status" value="1"/>
</dbReference>
<gene>
    <name evidence="3" type="ORF">ACJMK2_041631</name>
</gene>
<evidence type="ECO:0000256" key="1">
    <source>
        <dbReference type="SAM" id="Phobius"/>
    </source>
</evidence>
<name>A0ABD3W5R0_SINWO</name>
<feature type="transmembrane region" description="Helical" evidence="1">
    <location>
        <begin position="44"/>
        <end position="63"/>
    </location>
</feature>
<keyword evidence="1" id="KW-0812">Transmembrane</keyword>
<keyword evidence="4" id="KW-1185">Reference proteome</keyword>
<dbReference type="NCBIfam" id="TIGR01444">
    <property type="entry name" value="fkbM_fam"/>
    <property type="match status" value="1"/>
</dbReference>
<dbReference type="Pfam" id="PF05050">
    <property type="entry name" value="Methyltransf_21"/>
    <property type="match status" value="1"/>
</dbReference>
<dbReference type="InterPro" id="IPR029063">
    <property type="entry name" value="SAM-dependent_MTases_sf"/>
</dbReference>
<accession>A0ABD3W5R0</accession>
<comment type="caution">
    <text evidence="3">The sequence shown here is derived from an EMBL/GenBank/DDBJ whole genome shotgun (WGS) entry which is preliminary data.</text>
</comment>
<dbReference type="Gene3D" id="3.40.50.150">
    <property type="entry name" value="Vaccinia Virus protein VP39"/>
    <property type="match status" value="1"/>
</dbReference>
<dbReference type="InterPro" id="IPR006342">
    <property type="entry name" value="FkbM_mtfrase"/>
</dbReference>
<evidence type="ECO:0000313" key="3">
    <source>
        <dbReference type="EMBL" id="KAL3868875.1"/>
    </source>
</evidence>
<keyword evidence="1" id="KW-0472">Membrane</keyword>
<protein>
    <recommendedName>
        <fullName evidence="2">Methyltransferase FkbM domain-containing protein</fullName>
    </recommendedName>
</protein>
<dbReference type="InterPro" id="IPR052514">
    <property type="entry name" value="SAM-dependent_MTase"/>
</dbReference>
<proteinExistence type="predicted"/>